<feature type="region of interest" description="Disordered" evidence="1">
    <location>
        <begin position="85"/>
        <end position="128"/>
    </location>
</feature>
<dbReference type="EMBL" id="VDGI01000003">
    <property type="protein sequence ID" value="TQR21079.1"/>
    <property type="molecule type" value="Genomic_DNA"/>
</dbReference>
<name>A0A544TUF2_9BACI</name>
<dbReference type="OrthoDB" id="2965336at2"/>
<feature type="compositionally biased region" description="Basic and acidic residues" evidence="1">
    <location>
        <begin position="90"/>
        <end position="114"/>
    </location>
</feature>
<organism evidence="3 4">
    <name type="scientific">Psychrobacillus vulpis</name>
    <dbReference type="NCBI Taxonomy" id="2325572"/>
    <lineage>
        <taxon>Bacteria</taxon>
        <taxon>Bacillati</taxon>
        <taxon>Bacillota</taxon>
        <taxon>Bacilli</taxon>
        <taxon>Bacillales</taxon>
        <taxon>Bacillaceae</taxon>
        <taxon>Psychrobacillus</taxon>
    </lineage>
</organism>
<proteinExistence type="predicted"/>
<accession>A0A544TUF2</accession>
<evidence type="ECO:0000256" key="2">
    <source>
        <dbReference type="SAM" id="Phobius"/>
    </source>
</evidence>
<keyword evidence="4" id="KW-1185">Reference proteome</keyword>
<keyword evidence="2" id="KW-1133">Transmembrane helix</keyword>
<evidence type="ECO:0008006" key="5">
    <source>
        <dbReference type="Google" id="ProtNLM"/>
    </source>
</evidence>
<gene>
    <name evidence="3" type="ORF">FG384_05650</name>
</gene>
<keyword evidence="2" id="KW-0812">Transmembrane</keyword>
<dbReference type="RefSeq" id="WP_142641609.1">
    <property type="nucleotide sequence ID" value="NZ_VDGI01000003.1"/>
</dbReference>
<keyword evidence="2" id="KW-0472">Membrane</keyword>
<evidence type="ECO:0000256" key="1">
    <source>
        <dbReference type="SAM" id="MobiDB-lite"/>
    </source>
</evidence>
<sequence>MSDWKKDEDALDELLSQMPKFTDHRSKEDVYNGVKLVVEAQLKEEKRKVIGVSFSKWIPFLVSVASILVLTFLVSSYLNDDQTAMLKDSSSSKEEKSSMQDNMRSIETKPKEEASMASDEIETKSTEEMTTMSSFVESNISLTPLSNTTAVYANSIDEGTIFHFSLIENALSVPITIIIPKEKIENDFPNMTPKSFQLYERYASMINEQELGFNEYHPYKGYFVDEGKTLKHFLPKDHGYDTASGTSGPYWGSINEIFTDFDSIAIVNEDGSPIEWDQVGVLNEPSKLEGQLGHHNYYNYLANNGNVYLSPNFRATYDSVSEAILAMKQVDNDIYSSVIPKEVTYSYKEENGIGIIHFNQPLDLEKMDSFAATRLIEAFALTANSFGTEVRLDNVLQRQWEEFDLTKPLPVPLGPNGFIMSEQ</sequence>
<feature type="transmembrane region" description="Helical" evidence="2">
    <location>
        <begin position="57"/>
        <end position="78"/>
    </location>
</feature>
<evidence type="ECO:0000313" key="4">
    <source>
        <dbReference type="Proteomes" id="UP000316626"/>
    </source>
</evidence>
<reference evidence="3 4" key="1">
    <citation type="submission" date="2019-06" db="EMBL/GenBank/DDBJ databases">
        <title>Psychrobacillus vulpis sp. nov., a new species isolated from feces of a red fox that inhabits in The Tablas de Daimiel Natural Park, Albacete, Spain.</title>
        <authorList>
            <person name="Rodriguez M."/>
            <person name="Reina J.C."/>
            <person name="Bejar V."/>
            <person name="Llamas I."/>
        </authorList>
    </citation>
    <scope>NUCLEOTIDE SEQUENCE [LARGE SCALE GENOMIC DNA]</scope>
    <source>
        <strain evidence="3 4">Z8</strain>
    </source>
</reference>
<comment type="caution">
    <text evidence="3">The sequence shown here is derived from an EMBL/GenBank/DDBJ whole genome shotgun (WGS) entry which is preliminary data.</text>
</comment>
<evidence type="ECO:0000313" key="3">
    <source>
        <dbReference type="EMBL" id="TQR21079.1"/>
    </source>
</evidence>
<dbReference type="Proteomes" id="UP000316626">
    <property type="component" value="Unassembled WGS sequence"/>
</dbReference>
<protein>
    <recommendedName>
        <fullName evidence="5">Sigma-X negative effector</fullName>
    </recommendedName>
</protein>
<dbReference type="AlphaFoldDB" id="A0A544TUF2"/>